<proteinExistence type="predicted"/>
<keyword evidence="3" id="KW-1185">Reference proteome</keyword>
<name>A0A016T1P8_9BILA</name>
<dbReference type="AlphaFoldDB" id="A0A016T1P8"/>
<sequence>MESKNVFPSHLYFFRSEVLRDFENFSTLLQVPTLLVIAKTIIAESFQDEYTSIRCHTYFGDYQCWLYSLCMYHSCMFSHSSHRFQYETDVYLWIAIIVGILSIAIYVLLGVGLQKLRMLSAGVVAAMFVQPPSNVNIPQQGVSHNGITPSAPVAVVPMYPPPVCMVTNPANSCVHCQNSQQYASPTTVPLQPS</sequence>
<feature type="transmembrane region" description="Helical" evidence="1">
    <location>
        <begin position="90"/>
        <end position="109"/>
    </location>
</feature>
<dbReference type="EMBL" id="JARK01001481">
    <property type="protein sequence ID" value="EYB96933.1"/>
    <property type="molecule type" value="Genomic_DNA"/>
</dbReference>
<accession>A0A016T1P8</accession>
<evidence type="ECO:0000313" key="2">
    <source>
        <dbReference type="EMBL" id="EYB96933.1"/>
    </source>
</evidence>
<reference evidence="3" key="1">
    <citation type="journal article" date="2015" name="Nat. Genet.">
        <title>The genome and transcriptome of the zoonotic hookworm Ancylostoma ceylanicum identify infection-specific gene families.</title>
        <authorList>
            <person name="Schwarz E.M."/>
            <person name="Hu Y."/>
            <person name="Antoshechkin I."/>
            <person name="Miller M.M."/>
            <person name="Sternberg P.W."/>
            <person name="Aroian R.V."/>
        </authorList>
    </citation>
    <scope>NUCLEOTIDE SEQUENCE</scope>
    <source>
        <strain evidence="3">HY135</strain>
    </source>
</reference>
<evidence type="ECO:0000256" key="1">
    <source>
        <dbReference type="SAM" id="Phobius"/>
    </source>
</evidence>
<keyword evidence="1" id="KW-0472">Membrane</keyword>
<evidence type="ECO:0000313" key="3">
    <source>
        <dbReference type="Proteomes" id="UP000024635"/>
    </source>
</evidence>
<protein>
    <submittedName>
        <fullName evidence="2">Uncharacterized protein</fullName>
    </submittedName>
</protein>
<comment type="caution">
    <text evidence="2">The sequence shown here is derived from an EMBL/GenBank/DDBJ whole genome shotgun (WGS) entry which is preliminary data.</text>
</comment>
<dbReference type="OrthoDB" id="5872634at2759"/>
<dbReference type="Proteomes" id="UP000024635">
    <property type="component" value="Unassembled WGS sequence"/>
</dbReference>
<keyword evidence="1" id="KW-1133">Transmembrane helix</keyword>
<organism evidence="2 3">
    <name type="scientific">Ancylostoma ceylanicum</name>
    <dbReference type="NCBI Taxonomy" id="53326"/>
    <lineage>
        <taxon>Eukaryota</taxon>
        <taxon>Metazoa</taxon>
        <taxon>Ecdysozoa</taxon>
        <taxon>Nematoda</taxon>
        <taxon>Chromadorea</taxon>
        <taxon>Rhabditida</taxon>
        <taxon>Rhabditina</taxon>
        <taxon>Rhabditomorpha</taxon>
        <taxon>Strongyloidea</taxon>
        <taxon>Ancylostomatidae</taxon>
        <taxon>Ancylostomatinae</taxon>
        <taxon>Ancylostoma</taxon>
    </lineage>
</organism>
<gene>
    <name evidence="2" type="primary">Acey_s0145.g2489</name>
    <name evidence="2" type="ORF">Y032_0145g2489</name>
</gene>
<keyword evidence="1" id="KW-0812">Transmembrane</keyword>